<dbReference type="KEGG" id="oho:Oweho_0659"/>
<dbReference type="EMBL" id="CP003156">
    <property type="protein sequence ID" value="AEV31673.1"/>
    <property type="molecule type" value="Genomic_DNA"/>
</dbReference>
<protein>
    <submittedName>
        <fullName evidence="2">Uncharacterized protein</fullName>
    </submittedName>
</protein>
<name>G8R102_OWEHD</name>
<evidence type="ECO:0000313" key="3">
    <source>
        <dbReference type="Proteomes" id="UP000005631"/>
    </source>
</evidence>
<feature type="signal peptide" evidence="1">
    <location>
        <begin position="1"/>
        <end position="19"/>
    </location>
</feature>
<gene>
    <name evidence="2" type="ordered locus">Oweho_0659</name>
</gene>
<keyword evidence="1" id="KW-0732">Signal</keyword>
<accession>G8R102</accession>
<dbReference type="RefSeq" id="WP_014201034.1">
    <property type="nucleotide sequence ID" value="NC_016599.1"/>
</dbReference>
<dbReference type="AlphaFoldDB" id="G8R102"/>
<evidence type="ECO:0000313" key="2">
    <source>
        <dbReference type="EMBL" id="AEV31673.1"/>
    </source>
</evidence>
<reference evidence="2 3" key="1">
    <citation type="journal article" date="2012" name="Stand. Genomic Sci.">
        <title>Genome sequence of the orange-pigmented seawater bacterium Owenweeksia hongkongensis type strain (UST20020801(T)).</title>
        <authorList>
            <person name="Riedel T."/>
            <person name="Held B."/>
            <person name="Nolan M."/>
            <person name="Lucas S."/>
            <person name="Lapidus A."/>
            <person name="Tice H."/>
            <person name="Del Rio T.G."/>
            <person name="Cheng J.F."/>
            <person name="Han C."/>
            <person name="Tapia R."/>
            <person name="Goodwin L.A."/>
            <person name="Pitluck S."/>
            <person name="Liolios K."/>
            <person name="Mavromatis K."/>
            <person name="Pagani I."/>
            <person name="Ivanova N."/>
            <person name="Mikhailova N."/>
            <person name="Pati A."/>
            <person name="Chen A."/>
            <person name="Palaniappan K."/>
            <person name="Rohde M."/>
            <person name="Tindall B.J."/>
            <person name="Detter J.C."/>
            <person name="Goker M."/>
            <person name="Woyke T."/>
            <person name="Bristow J."/>
            <person name="Eisen J.A."/>
            <person name="Markowitz V."/>
            <person name="Hugenholtz P."/>
            <person name="Klenk H.P."/>
            <person name="Kyrpides N.C."/>
        </authorList>
    </citation>
    <scope>NUCLEOTIDE SEQUENCE</scope>
    <source>
        <strain evidence="3">DSM 17368 / JCM 12287 / NRRL B-23963</strain>
    </source>
</reference>
<keyword evidence="3" id="KW-1185">Reference proteome</keyword>
<proteinExistence type="predicted"/>
<evidence type="ECO:0000256" key="1">
    <source>
        <dbReference type="SAM" id="SignalP"/>
    </source>
</evidence>
<dbReference type="OrthoDB" id="1120900at2"/>
<sequence length="152" mass="17371">MKHITTILALIFTTISASAMNCEKCAIENVKLIAENLDSLTVELIKDFFCTFDKSCQNNSEYSEWSNEIVFELLDHDAKLFLTVLKAENLETKKMIIKEIETPSHEVDLNRIYKKIESTNYEGTLKKEVLEAVSIATKKNLKMESTGHESNF</sequence>
<dbReference type="Proteomes" id="UP000005631">
    <property type="component" value="Chromosome"/>
</dbReference>
<feature type="chain" id="PRO_5003515489" evidence="1">
    <location>
        <begin position="20"/>
        <end position="152"/>
    </location>
</feature>
<dbReference type="STRING" id="926562.Oweho_0659"/>
<organism evidence="2 3">
    <name type="scientific">Owenweeksia hongkongensis (strain DSM 17368 / CIP 108786 / JCM 12287 / NRRL B-23963 / UST20020801)</name>
    <dbReference type="NCBI Taxonomy" id="926562"/>
    <lineage>
        <taxon>Bacteria</taxon>
        <taxon>Pseudomonadati</taxon>
        <taxon>Bacteroidota</taxon>
        <taxon>Flavobacteriia</taxon>
        <taxon>Flavobacteriales</taxon>
        <taxon>Owenweeksiaceae</taxon>
        <taxon>Owenweeksia</taxon>
    </lineage>
</organism>
<dbReference type="HOGENOM" id="CLU_1720533_0_0_10"/>
<dbReference type="eggNOG" id="ENOG5033NQS">
    <property type="taxonomic scope" value="Bacteria"/>
</dbReference>